<dbReference type="Pfam" id="PF03544">
    <property type="entry name" value="TonB_C"/>
    <property type="match status" value="1"/>
</dbReference>
<dbReference type="PROSITE" id="PS52015">
    <property type="entry name" value="TONB_CTD"/>
    <property type="match status" value="1"/>
</dbReference>
<organism evidence="17 18">
    <name type="scientific">Novilysobacter luteus</name>
    <dbReference type="NCBI Taxonomy" id="2822368"/>
    <lineage>
        <taxon>Bacteria</taxon>
        <taxon>Pseudomonadati</taxon>
        <taxon>Pseudomonadota</taxon>
        <taxon>Gammaproteobacteria</taxon>
        <taxon>Lysobacterales</taxon>
        <taxon>Lysobacteraceae</taxon>
        <taxon>Novilysobacter</taxon>
    </lineage>
</organism>
<evidence type="ECO:0000256" key="11">
    <source>
        <dbReference type="ARBA" id="ARBA00023136"/>
    </source>
</evidence>
<evidence type="ECO:0000256" key="2">
    <source>
        <dbReference type="ARBA" id="ARBA00006555"/>
    </source>
</evidence>
<feature type="compositionally biased region" description="Low complexity" evidence="14">
    <location>
        <begin position="233"/>
        <end position="249"/>
    </location>
</feature>
<evidence type="ECO:0000256" key="6">
    <source>
        <dbReference type="ARBA" id="ARBA00022519"/>
    </source>
</evidence>
<evidence type="ECO:0000313" key="18">
    <source>
        <dbReference type="Proteomes" id="UP000680116"/>
    </source>
</evidence>
<dbReference type="SUPFAM" id="SSF74653">
    <property type="entry name" value="TolA/TonB C-terminal domain"/>
    <property type="match status" value="1"/>
</dbReference>
<dbReference type="Gene3D" id="3.30.2420.10">
    <property type="entry name" value="TonB"/>
    <property type="match status" value="1"/>
</dbReference>
<feature type="compositionally biased region" description="Basic and acidic residues" evidence="14">
    <location>
        <begin position="202"/>
        <end position="231"/>
    </location>
</feature>
<keyword evidence="4 13" id="KW-0813">Transport</keyword>
<dbReference type="InterPro" id="IPR003538">
    <property type="entry name" value="TonB"/>
</dbReference>
<comment type="similarity">
    <text evidence="2 13">Belongs to the TonB family.</text>
</comment>
<accession>A0ABM8UBN8</accession>
<dbReference type="InterPro" id="IPR051045">
    <property type="entry name" value="TonB-dependent_transducer"/>
</dbReference>
<dbReference type="RefSeq" id="WP_215219082.1">
    <property type="nucleotide sequence ID" value="NZ_OU015430.1"/>
</dbReference>
<keyword evidence="13" id="KW-0735">Signal-anchor</keyword>
<evidence type="ECO:0000313" key="17">
    <source>
        <dbReference type="EMBL" id="CAG4967378.1"/>
    </source>
</evidence>
<keyword evidence="8" id="KW-0677">Repeat</keyword>
<evidence type="ECO:0000256" key="4">
    <source>
        <dbReference type="ARBA" id="ARBA00022448"/>
    </source>
</evidence>
<comment type="subunit">
    <text evidence="12">Homodimer. Forms a complex with the accessory proteins ExbB and ExbD.</text>
</comment>
<comment type="subcellular location">
    <subcellularLocation>
        <location evidence="1 13">Cell inner membrane</location>
        <topology evidence="1 13">Single-pass membrane protein</topology>
        <orientation evidence="1 13">Periplasmic side</orientation>
    </subcellularLocation>
</comment>
<feature type="signal peptide" evidence="15">
    <location>
        <begin position="1"/>
        <end position="30"/>
    </location>
</feature>
<evidence type="ECO:0000256" key="3">
    <source>
        <dbReference type="ARBA" id="ARBA00022362"/>
    </source>
</evidence>
<evidence type="ECO:0000256" key="9">
    <source>
        <dbReference type="ARBA" id="ARBA00022927"/>
    </source>
</evidence>
<feature type="domain" description="TonB C-terminal" evidence="16">
    <location>
        <begin position="257"/>
        <end position="343"/>
    </location>
</feature>
<evidence type="ECO:0000256" key="7">
    <source>
        <dbReference type="ARBA" id="ARBA00022692"/>
    </source>
</evidence>
<evidence type="ECO:0000256" key="13">
    <source>
        <dbReference type="RuleBase" id="RU362123"/>
    </source>
</evidence>
<feature type="chain" id="PRO_5046922633" description="Protein TonB" evidence="15">
    <location>
        <begin position="31"/>
        <end position="343"/>
    </location>
</feature>
<sequence length="343" mass="36439">MIVSNRERQPSRPFAVARLSLVLAVGLALAACGSEEAPGGAAPATPATTAETQAPPVPTAETAVSDAVSALSVDELREAARKAYGENRLYAPVENNAVEYYLALRDKAPDDAGASSALTDLLPMTVIATEQSITREDFNEARRLAALVEKAQPTHPALDRLKTNIEAREKAAVARVAAEATSAEEQAARQVEIERQRLADQKRQQEQAARELAQKEAADKEAAEAKAESDRIAQQQAEQRAAEQRAAAARASAAAAPTAADLRPLSMAAPTFPRDALRARQTGEVVVEYTVGTDGSVTSARVVRSEPARVFDRAALDAVQSWRFQPISAPVTTRRAIGFNPGG</sequence>
<feature type="region of interest" description="Disordered" evidence="14">
    <location>
        <begin position="35"/>
        <end position="58"/>
    </location>
</feature>
<reference evidence="17 18" key="1">
    <citation type="submission" date="2021-04" db="EMBL/GenBank/DDBJ databases">
        <authorList>
            <person name="Rodrigo-Torres L."/>
            <person name="Arahal R. D."/>
            <person name="Lucena T."/>
        </authorList>
    </citation>
    <scope>NUCLEOTIDE SEQUENCE [LARGE SCALE GENOMIC DNA]</scope>
    <source>
        <strain evidence="17 18">CECT 30171</strain>
    </source>
</reference>
<dbReference type="PROSITE" id="PS51257">
    <property type="entry name" value="PROKAR_LIPOPROTEIN"/>
    <property type="match status" value="1"/>
</dbReference>
<dbReference type="PANTHER" id="PTHR33446:SF8">
    <property type="entry name" value="PROTEIN TONB"/>
    <property type="match status" value="1"/>
</dbReference>
<dbReference type="PANTHER" id="PTHR33446">
    <property type="entry name" value="PROTEIN TONB-RELATED"/>
    <property type="match status" value="1"/>
</dbReference>
<keyword evidence="7" id="KW-0812">Transmembrane</keyword>
<keyword evidence="10" id="KW-1133">Transmembrane helix</keyword>
<dbReference type="NCBIfam" id="TIGR01352">
    <property type="entry name" value="tonB_Cterm"/>
    <property type="match status" value="1"/>
</dbReference>
<evidence type="ECO:0000256" key="8">
    <source>
        <dbReference type="ARBA" id="ARBA00022737"/>
    </source>
</evidence>
<evidence type="ECO:0000259" key="16">
    <source>
        <dbReference type="PROSITE" id="PS52015"/>
    </source>
</evidence>
<dbReference type="InterPro" id="IPR037682">
    <property type="entry name" value="TonB_C"/>
</dbReference>
<evidence type="ECO:0000256" key="1">
    <source>
        <dbReference type="ARBA" id="ARBA00004383"/>
    </source>
</evidence>
<feature type="region of interest" description="Disordered" evidence="14">
    <location>
        <begin position="202"/>
        <end position="249"/>
    </location>
</feature>
<keyword evidence="11" id="KW-0472">Membrane</keyword>
<name>A0ABM8UBN8_9GAMM</name>
<dbReference type="Proteomes" id="UP000680116">
    <property type="component" value="Chromosome"/>
</dbReference>
<evidence type="ECO:0000256" key="15">
    <source>
        <dbReference type="SAM" id="SignalP"/>
    </source>
</evidence>
<evidence type="ECO:0000256" key="5">
    <source>
        <dbReference type="ARBA" id="ARBA00022475"/>
    </source>
</evidence>
<keyword evidence="5 13" id="KW-1003">Cell membrane</keyword>
<evidence type="ECO:0000256" key="12">
    <source>
        <dbReference type="ARBA" id="ARBA00025849"/>
    </source>
</evidence>
<gene>
    <name evidence="17" type="ORF">LYB30171_00033</name>
</gene>
<dbReference type="PRINTS" id="PR01374">
    <property type="entry name" value="TONBPROTEIN"/>
</dbReference>
<evidence type="ECO:0000256" key="14">
    <source>
        <dbReference type="SAM" id="MobiDB-lite"/>
    </source>
</evidence>
<dbReference type="InterPro" id="IPR006260">
    <property type="entry name" value="TonB/TolA_C"/>
</dbReference>
<keyword evidence="15" id="KW-0732">Signal</keyword>
<dbReference type="EMBL" id="OU015430">
    <property type="protein sequence ID" value="CAG4967378.1"/>
    <property type="molecule type" value="Genomic_DNA"/>
</dbReference>
<keyword evidence="9 13" id="KW-0653">Protein transport</keyword>
<keyword evidence="18" id="KW-1185">Reference proteome</keyword>
<keyword evidence="6 13" id="KW-0997">Cell inner membrane</keyword>
<evidence type="ECO:0000256" key="10">
    <source>
        <dbReference type="ARBA" id="ARBA00022989"/>
    </source>
</evidence>
<protein>
    <recommendedName>
        <fullName evidence="3 13">Protein TonB</fullName>
    </recommendedName>
</protein>
<comment type="function">
    <text evidence="13">Interacts with outer membrane receptor proteins that carry out high-affinity binding and energy dependent uptake into the periplasmic space of specific substrates. It could act to transduce energy from the cytoplasmic membrane to specific energy-requiring processes in the outer membrane, resulting in the release into the periplasm of ligands bound by these outer membrane proteins.</text>
</comment>
<proteinExistence type="inferred from homology"/>